<name>A0A0G1CQ36_9BACT</name>
<reference evidence="2 3" key="1">
    <citation type="journal article" date="2015" name="Nature">
        <title>rRNA introns, odd ribosomes, and small enigmatic genomes across a large radiation of phyla.</title>
        <authorList>
            <person name="Brown C.T."/>
            <person name="Hug L.A."/>
            <person name="Thomas B.C."/>
            <person name="Sharon I."/>
            <person name="Castelle C.J."/>
            <person name="Singh A."/>
            <person name="Wilkins M.J."/>
            <person name="Williams K.H."/>
            <person name="Banfield J.F."/>
        </authorList>
    </citation>
    <scope>NUCLEOTIDE SEQUENCE [LARGE SCALE GENOMIC DNA]</scope>
</reference>
<dbReference type="Proteomes" id="UP000034050">
    <property type="component" value="Unassembled WGS sequence"/>
</dbReference>
<dbReference type="SUPFAM" id="SSF54593">
    <property type="entry name" value="Glyoxalase/Bleomycin resistance protein/Dihydroxybiphenyl dioxygenase"/>
    <property type="match status" value="1"/>
</dbReference>
<comment type="caution">
    <text evidence="2">The sequence shown here is derived from an EMBL/GenBank/DDBJ whole genome shotgun (WGS) entry which is preliminary data.</text>
</comment>
<organism evidence="2 3">
    <name type="scientific">Candidatus Gottesmanbacteria bacterium GW2011_GWB1_43_11</name>
    <dbReference type="NCBI Taxonomy" id="1618446"/>
    <lineage>
        <taxon>Bacteria</taxon>
        <taxon>Candidatus Gottesmaniibacteriota</taxon>
    </lineage>
</organism>
<dbReference type="Gene3D" id="3.10.180.10">
    <property type="entry name" value="2,3-Dihydroxybiphenyl 1,2-Dioxygenase, domain 1"/>
    <property type="match status" value="1"/>
</dbReference>
<evidence type="ECO:0000313" key="3">
    <source>
        <dbReference type="Proteomes" id="UP000034050"/>
    </source>
</evidence>
<dbReference type="AlphaFoldDB" id="A0A0G1CQ36"/>
<sequence>MIKGIESILLSSPNAKKLAAFYKDKVGLKQTLEAEMGDRGEKLFGFELKAGSGFYIMDHSEVKGANKQPQRYLLNFEVEEINTEVKKLLKKGVKQIQDVYHVEDYGLIATFADVDGNYFQLVQVQVAKSSNIVN</sequence>
<dbReference type="Pfam" id="PF00903">
    <property type="entry name" value="Glyoxalase"/>
    <property type="match status" value="1"/>
</dbReference>
<gene>
    <name evidence="2" type="ORF">UV61_C0001G0046</name>
</gene>
<evidence type="ECO:0000259" key="1">
    <source>
        <dbReference type="PROSITE" id="PS51819"/>
    </source>
</evidence>
<dbReference type="InterPro" id="IPR029068">
    <property type="entry name" value="Glyas_Bleomycin-R_OHBP_Dase"/>
</dbReference>
<dbReference type="CDD" id="cd06587">
    <property type="entry name" value="VOC"/>
    <property type="match status" value="1"/>
</dbReference>
<accession>A0A0G1CQ36</accession>
<dbReference type="PROSITE" id="PS51819">
    <property type="entry name" value="VOC"/>
    <property type="match status" value="1"/>
</dbReference>
<dbReference type="STRING" id="1618446.UV61_C0001G0046"/>
<dbReference type="InterPro" id="IPR004360">
    <property type="entry name" value="Glyas_Fos-R_dOase_dom"/>
</dbReference>
<dbReference type="InterPro" id="IPR037523">
    <property type="entry name" value="VOC_core"/>
</dbReference>
<feature type="domain" description="VOC" evidence="1">
    <location>
        <begin position="4"/>
        <end position="124"/>
    </location>
</feature>
<proteinExistence type="predicted"/>
<dbReference type="EMBL" id="LCFD01000001">
    <property type="protein sequence ID" value="KKS87639.1"/>
    <property type="molecule type" value="Genomic_DNA"/>
</dbReference>
<protein>
    <recommendedName>
        <fullName evidence="1">VOC domain-containing protein</fullName>
    </recommendedName>
</protein>
<evidence type="ECO:0000313" key="2">
    <source>
        <dbReference type="EMBL" id="KKS87639.1"/>
    </source>
</evidence>